<proteinExistence type="predicted"/>
<name>A0A174LMV8_9FIRM</name>
<gene>
    <name evidence="1" type="ORF">ERS852523_01039</name>
</gene>
<dbReference type="AlphaFoldDB" id="A0A174LMV8"/>
<dbReference type="RefSeq" id="WP_055150045.1">
    <property type="nucleotide sequence ID" value="NZ_JBDMHZ010000012.1"/>
</dbReference>
<dbReference type="NCBIfam" id="TIGR04114">
    <property type="entry name" value="tSAM_targ_Cxxx"/>
    <property type="match status" value="2"/>
</dbReference>
<sequence>MISAERLVALRAKVKAEMIRRSNSDHGENASMRRFAASDYDYNISPVTGGDITDEHIQKIIDPLLNVADFLQDNSLQQNHSGADVIVDQAERFVDVLSRIDEQATASGCRGSCTGLCAGSCASGCQGCSGCSNGCTTTCARGCSDGCSTSCGGCSNGCFSGCTHTCGSGCTTGAMTT</sequence>
<accession>A0A174LMV8</accession>
<dbReference type="InterPro" id="IPR026393">
    <property type="entry name" value="tSAM_targ_Cxxx_rpt"/>
</dbReference>
<dbReference type="EMBL" id="CZAW01000008">
    <property type="protein sequence ID" value="CUP25554.1"/>
    <property type="molecule type" value="Genomic_DNA"/>
</dbReference>
<reference evidence="1 2" key="1">
    <citation type="submission" date="2015-09" db="EMBL/GenBank/DDBJ databases">
        <authorList>
            <consortium name="Pathogen Informatics"/>
        </authorList>
    </citation>
    <scope>NUCLEOTIDE SEQUENCE [LARGE SCALE GENOMIC DNA]</scope>
    <source>
        <strain evidence="1 2">2789STDY5834911</strain>
    </source>
</reference>
<dbReference type="Proteomes" id="UP000095712">
    <property type="component" value="Unassembled WGS sequence"/>
</dbReference>
<evidence type="ECO:0000313" key="2">
    <source>
        <dbReference type="Proteomes" id="UP000095712"/>
    </source>
</evidence>
<protein>
    <submittedName>
        <fullName evidence="1">Uncharacterized protein</fullName>
    </submittedName>
</protein>
<organism evidence="1 2">
    <name type="scientific">Blautia wexlerae</name>
    <dbReference type="NCBI Taxonomy" id="418240"/>
    <lineage>
        <taxon>Bacteria</taxon>
        <taxon>Bacillati</taxon>
        <taxon>Bacillota</taxon>
        <taxon>Clostridia</taxon>
        <taxon>Lachnospirales</taxon>
        <taxon>Lachnospiraceae</taxon>
        <taxon>Blautia</taxon>
    </lineage>
</organism>
<evidence type="ECO:0000313" key="1">
    <source>
        <dbReference type="EMBL" id="CUP25554.1"/>
    </source>
</evidence>